<dbReference type="Pfam" id="PF00083">
    <property type="entry name" value="Sugar_tr"/>
    <property type="match status" value="1"/>
</dbReference>
<keyword evidence="4 5" id="KW-0472">Membrane</keyword>
<dbReference type="AlphaFoldDB" id="A0AAN9C4N1"/>
<dbReference type="Proteomes" id="UP001374579">
    <property type="component" value="Unassembled WGS sequence"/>
</dbReference>
<evidence type="ECO:0000256" key="5">
    <source>
        <dbReference type="SAM" id="Phobius"/>
    </source>
</evidence>
<reference evidence="7 8" key="1">
    <citation type="submission" date="2024-02" db="EMBL/GenBank/DDBJ databases">
        <title>Chromosome-scale genome assembly of the rough periwinkle Littorina saxatilis.</title>
        <authorList>
            <person name="De Jode A."/>
            <person name="Faria R."/>
            <person name="Formenti G."/>
            <person name="Sims Y."/>
            <person name="Smith T.P."/>
            <person name="Tracey A."/>
            <person name="Wood J.M.D."/>
            <person name="Zagrodzka Z.B."/>
            <person name="Johannesson K."/>
            <person name="Butlin R.K."/>
            <person name="Leder E.H."/>
        </authorList>
    </citation>
    <scope>NUCLEOTIDE SEQUENCE [LARGE SCALE GENOMIC DNA]</scope>
    <source>
        <strain evidence="7">Snail1</strain>
        <tissue evidence="7">Muscle</tissue>
    </source>
</reference>
<feature type="transmembrane region" description="Helical" evidence="5">
    <location>
        <begin position="60"/>
        <end position="80"/>
    </location>
</feature>
<dbReference type="GO" id="GO:0016020">
    <property type="term" value="C:membrane"/>
    <property type="evidence" value="ECO:0007669"/>
    <property type="project" value="UniProtKB-SubCell"/>
</dbReference>
<dbReference type="InterPro" id="IPR005828">
    <property type="entry name" value="MFS_sugar_transport-like"/>
</dbReference>
<dbReference type="Gene3D" id="1.20.1250.20">
    <property type="entry name" value="MFS general substrate transporter like domains"/>
    <property type="match status" value="1"/>
</dbReference>
<protein>
    <recommendedName>
        <fullName evidence="6">Major facilitator superfamily (MFS) profile domain-containing protein</fullName>
    </recommendedName>
</protein>
<evidence type="ECO:0000259" key="6">
    <source>
        <dbReference type="PROSITE" id="PS50850"/>
    </source>
</evidence>
<keyword evidence="8" id="KW-1185">Reference proteome</keyword>
<gene>
    <name evidence="7" type="ORF">V1264_002248</name>
</gene>
<dbReference type="PANTHER" id="PTHR24064">
    <property type="entry name" value="SOLUTE CARRIER FAMILY 22 MEMBER"/>
    <property type="match status" value="1"/>
</dbReference>
<dbReference type="InterPro" id="IPR020846">
    <property type="entry name" value="MFS_dom"/>
</dbReference>
<evidence type="ECO:0000256" key="4">
    <source>
        <dbReference type="ARBA" id="ARBA00023136"/>
    </source>
</evidence>
<evidence type="ECO:0000256" key="3">
    <source>
        <dbReference type="ARBA" id="ARBA00022989"/>
    </source>
</evidence>
<evidence type="ECO:0000313" key="8">
    <source>
        <dbReference type="Proteomes" id="UP001374579"/>
    </source>
</evidence>
<feature type="transmembrane region" description="Helical" evidence="5">
    <location>
        <begin position="6"/>
        <end position="24"/>
    </location>
</feature>
<evidence type="ECO:0000313" key="7">
    <source>
        <dbReference type="EMBL" id="KAK7116589.1"/>
    </source>
</evidence>
<dbReference type="SUPFAM" id="SSF103473">
    <property type="entry name" value="MFS general substrate transporter"/>
    <property type="match status" value="1"/>
</dbReference>
<evidence type="ECO:0000256" key="1">
    <source>
        <dbReference type="ARBA" id="ARBA00004141"/>
    </source>
</evidence>
<dbReference type="InterPro" id="IPR036259">
    <property type="entry name" value="MFS_trans_sf"/>
</dbReference>
<proteinExistence type="predicted"/>
<name>A0AAN9C4N1_9CAEN</name>
<comment type="caution">
    <text evidence="7">The sequence shown here is derived from an EMBL/GenBank/DDBJ whole genome shotgun (WGS) entry which is preliminary data.</text>
</comment>
<organism evidence="7 8">
    <name type="scientific">Littorina saxatilis</name>
    <dbReference type="NCBI Taxonomy" id="31220"/>
    <lineage>
        <taxon>Eukaryota</taxon>
        <taxon>Metazoa</taxon>
        <taxon>Spiralia</taxon>
        <taxon>Lophotrochozoa</taxon>
        <taxon>Mollusca</taxon>
        <taxon>Gastropoda</taxon>
        <taxon>Caenogastropoda</taxon>
        <taxon>Littorinimorpha</taxon>
        <taxon>Littorinoidea</taxon>
        <taxon>Littorinidae</taxon>
        <taxon>Littorina</taxon>
    </lineage>
</organism>
<evidence type="ECO:0000256" key="2">
    <source>
        <dbReference type="ARBA" id="ARBA00022692"/>
    </source>
</evidence>
<keyword evidence="3 5" id="KW-1133">Transmembrane helix</keyword>
<dbReference type="GO" id="GO:0022857">
    <property type="term" value="F:transmembrane transporter activity"/>
    <property type="evidence" value="ECO:0007669"/>
    <property type="project" value="InterPro"/>
</dbReference>
<comment type="subcellular location">
    <subcellularLocation>
        <location evidence="1">Membrane</location>
        <topology evidence="1">Multi-pass membrane protein</topology>
    </subcellularLocation>
</comment>
<dbReference type="EMBL" id="JBAMIC010000001">
    <property type="protein sequence ID" value="KAK7116589.1"/>
    <property type="molecule type" value="Genomic_DNA"/>
</dbReference>
<sequence>MSVVMAMVGMVGASGLIGAVFFFTPELFPTNIRNQALGISSFAGRLGGMLAPFMTNLAEVAIWAPGAIIGSLCFLVIFLFRIIPETKGRELPHTIEDIKKWHRQIHEAEEQSDSVTTKC</sequence>
<keyword evidence="2 5" id="KW-0812">Transmembrane</keyword>
<dbReference type="PROSITE" id="PS50850">
    <property type="entry name" value="MFS"/>
    <property type="match status" value="1"/>
</dbReference>
<feature type="domain" description="Major facilitator superfamily (MFS) profile" evidence="6">
    <location>
        <begin position="1"/>
        <end position="87"/>
    </location>
</feature>
<accession>A0AAN9C4N1</accession>